<keyword evidence="1" id="KW-1133">Transmembrane helix</keyword>
<keyword evidence="1" id="KW-0812">Transmembrane</keyword>
<protein>
    <recommendedName>
        <fullName evidence="4">P-loop containing nucleoside triphosphate hydrolase protein</fullName>
    </recommendedName>
</protein>
<name>A0A8H7BLH7_9FUNG</name>
<keyword evidence="3" id="KW-1185">Reference proteome</keyword>
<evidence type="ECO:0000313" key="2">
    <source>
        <dbReference type="EMBL" id="KAF7725573.1"/>
    </source>
</evidence>
<gene>
    <name evidence="2" type="ORF">EC973_009528</name>
</gene>
<dbReference type="OrthoDB" id="347435at2759"/>
<evidence type="ECO:0000256" key="1">
    <source>
        <dbReference type="SAM" id="Phobius"/>
    </source>
</evidence>
<dbReference type="PANTHER" id="PTHR10285">
    <property type="entry name" value="URIDINE KINASE"/>
    <property type="match status" value="1"/>
</dbReference>
<accession>A0A8H7BLH7</accession>
<keyword evidence="1" id="KW-0472">Membrane</keyword>
<proteinExistence type="predicted"/>
<comment type="caution">
    <text evidence="2">The sequence shown here is derived from an EMBL/GenBank/DDBJ whole genome shotgun (WGS) entry which is preliminary data.</text>
</comment>
<dbReference type="AlphaFoldDB" id="A0A8H7BLH7"/>
<dbReference type="Proteomes" id="UP000605846">
    <property type="component" value="Unassembled WGS sequence"/>
</dbReference>
<evidence type="ECO:0008006" key="4">
    <source>
        <dbReference type="Google" id="ProtNLM"/>
    </source>
</evidence>
<dbReference type="SUPFAM" id="SSF52540">
    <property type="entry name" value="P-loop containing nucleoside triphosphate hydrolases"/>
    <property type="match status" value="1"/>
</dbReference>
<organism evidence="2 3">
    <name type="scientific">Apophysomyces ossiformis</name>
    <dbReference type="NCBI Taxonomy" id="679940"/>
    <lineage>
        <taxon>Eukaryota</taxon>
        <taxon>Fungi</taxon>
        <taxon>Fungi incertae sedis</taxon>
        <taxon>Mucoromycota</taxon>
        <taxon>Mucoromycotina</taxon>
        <taxon>Mucoromycetes</taxon>
        <taxon>Mucorales</taxon>
        <taxon>Mucorineae</taxon>
        <taxon>Mucoraceae</taxon>
        <taxon>Apophysomyces</taxon>
    </lineage>
</organism>
<sequence length="398" mass="46476">MLPQTELSLEHILKHHELYLKSRRERGLSHKPFVVCISGCQGSGKTTLCNTLIHILRQAPYNLNVVGFSLDDLYLTRTDQIELAKDNPGNRLLEHRGQAGSHDLNLGCTVFKQLLESEGELVLIPTYNKLLHNGRGDRMDESTWQKVYGPIDIVLFEGWSLGFKALPDKELERIYQEKKDDEKVYFTRFAIEHLRKVNQYLTYYEQELYPFMDIFIHLSPEYLDQVYVWRLEQEHHAKEASGMEGLSDQAVREFVDLYMPAYELYLPRLLEVGFFGQGPHGESLKDYEGWKRRDGGYSGAERHMQMTLDRDRRVIRSKRIKEAVLESSFTSAAEEDNEGLGTHHWWAGHGGIIAGCAFIGILGWMMFNRRQYWTQWNLTSLTTDKMTSYYKYIRRFNV</sequence>
<reference evidence="2" key="1">
    <citation type="submission" date="2020-01" db="EMBL/GenBank/DDBJ databases">
        <title>Genome Sequencing of Three Apophysomyces-Like Fungal Strains Confirms a Novel Fungal Genus in the Mucoromycota with divergent Burkholderia-like Endosymbiotic Bacteria.</title>
        <authorList>
            <person name="Stajich J.E."/>
            <person name="Macias A.M."/>
            <person name="Carter-House D."/>
            <person name="Lovett B."/>
            <person name="Kasson L.R."/>
            <person name="Berry K."/>
            <person name="Grigoriev I."/>
            <person name="Chang Y."/>
            <person name="Spatafora J."/>
            <person name="Kasson M.T."/>
        </authorList>
    </citation>
    <scope>NUCLEOTIDE SEQUENCE</scope>
    <source>
        <strain evidence="2">NRRL A-21654</strain>
    </source>
</reference>
<dbReference type="InterPro" id="IPR027417">
    <property type="entry name" value="P-loop_NTPase"/>
</dbReference>
<feature type="transmembrane region" description="Helical" evidence="1">
    <location>
        <begin position="345"/>
        <end position="367"/>
    </location>
</feature>
<dbReference type="Gene3D" id="3.40.50.300">
    <property type="entry name" value="P-loop containing nucleotide triphosphate hydrolases"/>
    <property type="match status" value="1"/>
</dbReference>
<dbReference type="EMBL" id="JABAYA010000094">
    <property type="protein sequence ID" value="KAF7725573.1"/>
    <property type="molecule type" value="Genomic_DNA"/>
</dbReference>
<evidence type="ECO:0000313" key="3">
    <source>
        <dbReference type="Proteomes" id="UP000605846"/>
    </source>
</evidence>